<dbReference type="CDD" id="cd12797">
    <property type="entry name" value="M23_peptidase"/>
    <property type="match status" value="1"/>
</dbReference>
<dbReference type="PANTHER" id="PTHR21666:SF270">
    <property type="entry name" value="MUREIN HYDROLASE ACTIVATOR ENVC"/>
    <property type="match status" value="1"/>
</dbReference>
<dbReference type="InterPro" id="IPR050570">
    <property type="entry name" value="Cell_wall_metabolism_enzyme"/>
</dbReference>
<dbReference type="PANTHER" id="PTHR21666">
    <property type="entry name" value="PEPTIDASE-RELATED"/>
    <property type="match status" value="1"/>
</dbReference>
<reference evidence="2 3" key="1">
    <citation type="submission" date="2024-01" db="EMBL/GenBank/DDBJ databases">
        <title>Genomic insights into the taxonomy and metabolism of the cyanobacterium Pannus brasiliensis CCIBt3594.</title>
        <authorList>
            <person name="Machado M."/>
            <person name="Botero N.B."/>
            <person name="Andreote A.P.D."/>
            <person name="Feitosa A.M.T."/>
            <person name="Popin R."/>
            <person name="Sivonen K."/>
            <person name="Fiore M.F."/>
        </authorList>
    </citation>
    <scope>NUCLEOTIDE SEQUENCE [LARGE SCALE GENOMIC DNA]</scope>
    <source>
        <strain evidence="2 3">CCIBt3594</strain>
    </source>
</reference>
<accession>A0AAW9QQE1</accession>
<dbReference type="InterPro" id="IPR011055">
    <property type="entry name" value="Dup_hybrid_motif"/>
</dbReference>
<dbReference type="Gene3D" id="2.70.70.10">
    <property type="entry name" value="Glucose Permease (Domain IIA)"/>
    <property type="match status" value="1"/>
</dbReference>
<gene>
    <name evidence="2" type="ORF">V0288_09225</name>
</gene>
<sequence>MLSKQYPKLAEVAEGNTTTNIEETEDRALIAELQRLLNSKGFNAGQIDGFAGTKTLAALEKAKDHLHLQFPELLGKTTIEKLFEMHPIRGYVQPTRGIGRLSSPFGYRIHPIRKTRAFHRGIDIAADRGTPIYAIAPGRVSVVESGCKGENNSCGGGFGNHIRILHLDNPSFSESLYAHLQSANVRNGQIVEAGEVIGTMGSSGRSTGPHLHFEIWRNGQAINPEDVMSVV</sequence>
<comment type="caution">
    <text evidence="2">The sequence shown here is derived from an EMBL/GenBank/DDBJ whole genome shotgun (WGS) entry which is preliminary data.</text>
</comment>
<evidence type="ECO:0000259" key="1">
    <source>
        <dbReference type="Pfam" id="PF01551"/>
    </source>
</evidence>
<proteinExistence type="predicted"/>
<dbReference type="InterPro" id="IPR016047">
    <property type="entry name" value="M23ase_b-sheet_dom"/>
</dbReference>
<organism evidence="2 3">
    <name type="scientific">Pannus brasiliensis CCIBt3594</name>
    <dbReference type="NCBI Taxonomy" id="1427578"/>
    <lineage>
        <taxon>Bacteria</taxon>
        <taxon>Bacillati</taxon>
        <taxon>Cyanobacteriota</taxon>
        <taxon>Cyanophyceae</taxon>
        <taxon>Oscillatoriophycideae</taxon>
        <taxon>Chroococcales</taxon>
        <taxon>Microcystaceae</taxon>
        <taxon>Pannus</taxon>
    </lineage>
</organism>
<dbReference type="Proteomes" id="UP001328733">
    <property type="component" value="Unassembled WGS sequence"/>
</dbReference>
<protein>
    <submittedName>
        <fullName evidence="2">Peptidoglycan DD-metalloendopeptidase family protein</fullName>
    </submittedName>
</protein>
<feature type="domain" description="M23ase beta-sheet core" evidence="1">
    <location>
        <begin position="118"/>
        <end position="224"/>
    </location>
</feature>
<evidence type="ECO:0000313" key="3">
    <source>
        <dbReference type="Proteomes" id="UP001328733"/>
    </source>
</evidence>
<name>A0AAW9QQE1_9CHRO</name>
<dbReference type="AlphaFoldDB" id="A0AAW9QQE1"/>
<dbReference type="InterPro" id="IPR036365">
    <property type="entry name" value="PGBD-like_sf"/>
</dbReference>
<dbReference type="SUPFAM" id="SSF47090">
    <property type="entry name" value="PGBD-like"/>
    <property type="match status" value="1"/>
</dbReference>
<dbReference type="InterPro" id="IPR036366">
    <property type="entry name" value="PGBDSf"/>
</dbReference>
<dbReference type="EMBL" id="JBAFSM010000014">
    <property type="protein sequence ID" value="MEG3437299.1"/>
    <property type="molecule type" value="Genomic_DNA"/>
</dbReference>
<dbReference type="GO" id="GO:0004222">
    <property type="term" value="F:metalloendopeptidase activity"/>
    <property type="evidence" value="ECO:0007669"/>
    <property type="project" value="TreeGrafter"/>
</dbReference>
<keyword evidence="3" id="KW-1185">Reference proteome</keyword>
<dbReference type="RefSeq" id="WP_332864780.1">
    <property type="nucleotide sequence ID" value="NZ_JBAFSM010000014.1"/>
</dbReference>
<evidence type="ECO:0000313" key="2">
    <source>
        <dbReference type="EMBL" id="MEG3437299.1"/>
    </source>
</evidence>
<dbReference type="SUPFAM" id="SSF51261">
    <property type="entry name" value="Duplicated hybrid motif"/>
    <property type="match status" value="1"/>
</dbReference>
<dbReference type="Gene3D" id="1.10.101.10">
    <property type="entry name" value="PGBD-like superfamily/PGBD"/>
    <property type="match status" value="1"/>
</dbReference>
<dbReference type="Pfam" id="PF01551">
    <property type="entry name" value="Peptidase_M23"/>
    <property type="match status" value="1"/>
</dbReference>